<accession>A0A409VJL4</accession>
<feature type="compositionally biased region" description="Low complexity" evidence="1">
    <location>
        <begin position="21"/>
        <end position="32"/>
    </location>
</feature>
<dbReference type="STRING" id="231916.A0A409VJL4"/>
<evidence type="ECO:0000313" key="4">
    <source>
        <dbReference type="Proteomes" id="UP000284706"/>
    </source>
</evidence>
<dbReference type="Proteomes" id="UP000284706">
    <property type="component" value="Unassembled WGS sequence"/>
</dbReference>
<reference evidence="3 4" key="1">
    <citation type="journal article" date="2018" name="Evol. Lett.">
        <title>Horizontal gene cluster transfer increased hallucinogenic mushroom diversity.</title>
        <authorList>
            <person name="Reynolds H.T."/>
            <person name="Vijayakumar V."/>
            <person name="Gluck-Thaler E."/>
            <person name="Korotkin H.B."/>
            <person name="Matheny P.B."/>
            <person name="Slot J.C."/>
        </authorList>
    </citation>
    <scope>NUCLEOTIDE SEQUENCE [LARGE SCALE GENOMIC DNA]</scope>
    <source>
        <strain evidence="3 4">SRW20</strain>
    </source>
</reference>
<gene>
    <name evidence="3" type="ORF">CVT26_011222</name>
</gene>
<evidence type="ECO:0000313" key="3">
    <source>
        <dbReference type="EMBL" id="PPQ66464.1"/>
    </source>
</evidence>
<feature type="domain" description="CSN8/PSMD8/EIF3K" evidence="2">
    <location>
        <begin position="83"/>
        <end position="223"/>
    </location>
</feature>
<dbReference type="InterPro" id="IPR033464">
    <property type="entry name" value="CSN8_PSD8_EIF3K"/>
</dbReference>
<name>A0A409VJL4_9AGAR</name>
<keyword evidence="4" id="KW-1185">Reference proteome</keyword>
<proteinExistence type="predicted"/>
<dbReference type="OrthoDB" id="5351233at2759"/>
<evidence type="ECO:0000256" key="1">
    <source>
        <dbReference type="SAM" id="MobiDB-lite"/>
    </source>
</evidence>
<feature type="region of interest" description="Disordered" evidence="1">
    <location>
        <begin position="1"/>
        <end position="35"/>
    </location>
</feature>
<comment type="caution">
    <text evidence="3">The sequence shown here is derived from an EMBL/GenBank/DDBJ whole genome shotgun (WGS) entry which is preliminary data.</text>
</comment>
<dbReference type="InParanoid" id="A0A409VJL4"/>
<sequence>MVNGPPTPPATTPAELREEAAQAAEAPSALPQGLSQSKPEIYDTVIPLMAEAIVKHDYQTLVNIAEETDISAPNDRHPSRLLIVAPMVLGHLIQDDVPLARHALLRLPDSLASLPFPRALMALVTSAMNRDHATIYDQAATLDSLVTQPDFPDKDLASAISALLSAFIDHLRQRTFALLSKAYLSLPLPLACAYTALPPEQVITIAEGRSWSYDPSTQILTPKLDVKADLLTEPAALRSSSLATFNFVADSVARLEA</sequence>
<dbReference type="AlphaFoldDB" id="A0A409VJL4"/>
<dbReference type="EMBL" id="NHYE01005630">
    <property type="protein sequence ID" value="PPQ66464.1"/>
    <property type="molecule type" value="Genomic_DNA"/>
</dbReference>
<protein>
    <recommendedName>
        <fullName evidence="2">CSN8/PSMD8/EIF3K domain-containing protein</fullName>
    </recommendedName>
</protein>
<organism evidence="3 4">
    <name type="scientific">Gymnopilus dilepis</name>
    <dbReference type="NCBI Taxonomy" id="231916"/>
    <lineage>
        <taxon>Eukaryota</taxon>
        <taxon>Fungi</taxon>
        <taxon>Dikarya</taxon>
        <taxon>Basidiomycota</taxon>
        <taxon>Agaricomycotina</taxon>
        <taxon>Agaricomycetes</taxon>
        <taxon>Agaricomycetidae</taxon>
        <taxon>Agaricales</taxon>
        <taxon>Agaricineae</taxon>
        <taxon>Hymenogastraceae</taxon>
        <taxon>Gymnopilus</taxon>
    </lineage>
</organism>
<evidence type="ECO:0000259" key="2">
    <source>
        <dbReference type="Pfam" id="PF10075"/>
    </source>
</evidence>
<feature type="compositionally biased region" description="Pro residues" evidence="1">
    <location>
        <begin position="1"/>
        <end position="11"/>
    </location>
</feature>
<dbReference type="Pfam" id="PF10075">
    <property type="entry name" value="CSN8_PSD8_EIF3K"/>
    <property type="match status" value="1"/>
</dbReference>